<keyword evidence="10" id="KW-0732">Signal</keyword>
<comment type="similarity">
    <text evidence="9">Belongs to the glycosyl hydrolase 18 family.</text>
</comment>
<evidence type="ECO:0000256" key="5">
    <source>
        <dbReference type="ARBA" id="ARBA00023277"/>
    </source>
</evidence>
<evidence type="ECO:0000256" key="8">
    <source>
        <dbReference type="RuleBase" id="RU000489"/>
    </source>
</evidence>
<evidence type="ECO:0000313" key="12">
    <source>
        <dbReference type="EMBL" id="PIL36437.1"/>
    </source>
</evidence>
<gene>
    <name evidence="12" type="ORF">GSI_00126</name>
</gene>
<dbReference type="InterPro" id="IPR050542">
    <property type="entry name" value="Glycosyl_Hydrlase18_Chitinase"/>
</dbReference>
<keyword evidence="3 8" id="KW-0378">Hydrolase</keyword>
<dbReference type="Proteomes" id="UP000230002">
    <property type="component" value="Unassembled WGS sequence"/>
</dbReference>
<keyword evidence="5" id="KW-0119">Carbohydrate metabolism</keyword>
<sequence length="323" mass="33873">MFSFARMITSILAALTLASVSSVVVAAPAPADGDVSSISARAVAPSSRFVIYSDNWVTGALPAASALKGYNVVALSFLTLKGAVDQAKNWESLAGSKKTAKKNEYHKAGIKIIASAFGATDTPTTSGANAVNTANTMAKWVKSNGLDGIDVDYEDLSAMNKGDGKAEKWVSDFTSTLRKTLPKGKYILSHAPLAPWLAPSHQFKAGAYVKINKSVGSLIDWYNVQFYNQGLYGDCTGLLTKSGGAFPGSSLFEIPKHGIPLSKLVIGKPATSADASNGYMSPATLGSCVKKAKAKGWNGGVMVWQYPHANAGWIKSAKGGAFH</sequence>
<name>A0A2G8SRP4_9APHY</name>
<dbReference type="SUPFAM" id="SSF51445">
    <property type="entry name" value="(Trans)glycosidases"/>
    <property type="match status" value="1"/>
</dbReference>
<keyword evidence="6 8" id="KW-0326">Glycosidase</keyword>
<dbReference type="GO" id="GO:0006032">
    <property type="term" value="P:chitin catabolic process"/>
    <property type="evidence" value="ECO:0007669"/>
    <property type="project" value="UniProtKB-KW"/>
</dbReference>
<accession>A0A2G8SRP4</accession>
<evidence type="ECO:0000313" key="13">
    <source>
        <dbReference type="Proteomes" id="UP000230002"/>
    </source>
</evidence>
<evidence type="ECO:0000256" key="1">
    <source>
        <dbReference type="ARBA" id="ARBA00000822"/>
    </source>
</evidence>
<dbReference type="AlphaFoldDB" id="A0A2G8SRP4"/>
<evidence type="ECO:0000256" key="2">
    <source>
        <dbReference type="ARBA" id="ARBA00012729"/>
    </source>
</evidence>
<evidence type="ECO:0000256" key="9">
    <source>
        <dbReference type="RuleBase" id="RU004453"/>
    </source>
</evidence>
<evidence type="ECO:0000256" key="4">
    <source>
        <dbReference type="ARBA" id="ARBA00023024"/>
    </source>
</evidence>
<evidence type="ECO:0000256" key="3">
    <source>
        <dbReference type="ARBA" id="ARBA00022801"/>
    </source>
</evidence>
<dbReference type="PROSITE" id="PS01095">
    <property type="entry name" value="GH18_1"/>
    <property type="match status" value="1"/>
</dbReference>
<dbReference type="CDD" id="cd00598">
    <property type="entry name" value="GH18_chitinase-like"/>
    <property type="match status" value="1"/>
</dbReference>
<dbReference type="EC" id="3.2.1.14" evidence="2"/>
<dbReference type="GO" id="GO:0000272">
    <property type="term" value="P:polysaccharide catabolic process"/>
    <property type="evidence" value="ECO:0007669"/>
    <property type="project" value="UniProtKB-KW"/>
</dbReference>
<dbReference type="InterPro" id="IPR001223">
    <property type="entry name" value="Glyco_hydro18_cat"/>
</dbReference>
<dbReference type="GO" id="GO:0008843">
    <property type="term" value="F:endochitinase activity"/>
    <property type="evidence" value="ECO:0007669"/>
    <property type="project" value="UniProtKB-EC"/>
</dbReference>
<keyword evidence="7" id="KW-0624">Polysaccharide degradation</keyword>
<organism evidence="12 13">
    <name type="scientific">Ganoderma sinense ZZ0214-1</name>
    <dbReference type="NCBI Taxonomy" id="1077348"/>
    <lineage>
        <taxon>Eukaryota</taxon>
        <taxon>Fungi</taxon>
        <taxon>Dikarya</taxon>
        <taxon>Basidiomycota</taxon>
        <taxon>Agaricomycotina</taxon>
        <taxon>Agaricomycetes</taxon>
        <taxon>Polyporales</taxon>
        <taxon>Polyporaceae</taxon>
        <taxon>Ganoderma</taxon>
    </lineage>
</organism>
<feature type="chain" id="PRO_5013560409" description="chitinase" evidence="10">
    <location>
        <begin position="27"/>
        <end position="323"/>
    </location>
</feature>
<evidence type="ECO:0000256" key="10">
    <source>
        <dbReference type="SAM" id="SignalP"/>
    </source>
</evidence>
<feature type="domain" description="GH18" evidence="11">
    <location>
        <begin position="47"/>
        <end position="323"/>
    </location>
</feature>
<evidence type="ECO:0000259" key="11">
    <source>
        <dbReference type="PROSITE" id="PS51910"/>
    </source>
</evidence>
<dbReference type="Gene3D" id="3.20.20.80">
    <property type="entry name" value="Glycosidases"/>
    <property type="match status" value="1"/>
</dbReference>
<evidence type="ECO:0000256" key="7">
    <source>
        <dbReference type="ARBA" id="ARBA00023326"/>
    </source>
</evidence>
<reference evidence="12 13" key="1">
    <citation type="journal article" date="2015" name="Sci. Rep.">
        <title>Chromosome-level genome map provides insights into diverse defense mechanisms in the medicinal fungus Ganoderma sinense.</title>
        <authorList>
            <person name="Zhu Y."/>
            <person name="Xu J."/>
            <person name="Sun C."/>
            <person name="Zhou S."/>
            <person name="Xu H."/>
            <person name="Nelson D.R."/>
            <person name="Qian J."/>
            <person name="Song J."/>
            <person name="Luo H."/>
            <person name="Xiang L."/>
            <person name="Li Y."/>
            <person name="Xu Z."/>
            <person name="Ji A."/>
            <person name="Wang L."/>
            <person name="Lu S."/>
            <person name="Hayward A."/>
            <person name="Sun W."/>
            <person name="Li X."/>
            <person name="Schwartz D.C."/>
            <person name="Wang Y."/>
            <person name="Chen S."/>
        </authorList>
    </citation>
    <scope>NUCLEOTIDE SEQUENCE [LARGE SCALE GENOMIC DNA]</scope>
    <source>
        <strain evidence="12 13">ZZ0214-1</strain>
    </source>
</reference>
<evidence type="ECO:0000256" key="6">
    <source>
        <dbReference type="ARBA" id="ARBA00023295"/>
    </source>
</evidence>
<dbReference type="PANTHER" id="PTHR45708:SF49">
    <property type="entry name" value="ENDOCHITINASE"/>
    <property type="match status" value="1"/>
</dbReference>
<dbReference type="OrthoDB" id="2721240at2759"/>
<comment type="caution">
    <text evidence="12">The sequence shown here is derived from an EMBL/GenBank/DDBJ whole genome shotgun (WGS) entry which is preliminary data.</text>
</comment>
<proteinExistence type="inferred from homology"/>
<dbReference type="PROSITE" id="PS51910">
    <property type="entry name" value="GH18_2"/>
    <property type="match status" value="1"/>
</dbReference>
<keyword evidence="13" id="KW-1185">Reference proteome</keyword>
<dbReference type="EMBL" id="AYKW01000001">
    <property type="protein sequence ID" value="PIL36437.1"/>
    <property type="molecule type" value="Genomic_DNA"/>
</dbReference>
<dbReference type="Pfam" id="PF00704">
    <property type="entry name" value="Glyco_hydro_18"/>
    <property type="match status" value="1"/>
</dbReference>
<dbReference type="PANTHER" id="PTHR45708">
    <property type="entry name" value="ENDOCHITINASE"/>
    <property type="match status" value="1"/>
</dbReference>
<protein>
    <recommendedName>
        <fullName evidence="2">chitinase</fullName>
        <ecNumber evidence="2">3.2.1.14</ecNumber>
    </recommendedName>
</protein>
<dbReference type="InterPro" id="IPR017853">
    <property type="entry name" value="GH"/>
</dbReference>
<keyword evidence="4" id="KW-0146">Chitin degradation</keyword>
<feature type="signal peptide" evidence="10">
    <location>
        <begin position="1"/>
        <end position="26"/>
    </location>
</feature>
<dbReference type="InterPro" id="IPR001579">
    <property type="entry name" value="Glyco_hydro_18_chit_AS"/>
</dbReference>
<comment type="catalytic activity">
    <reaction evidence="1">
        <text>Random endo-hydrolysis of N-acetyl-beta-D-glucosaminide (1-&gt;4)-beta-linkages in chitin and chitodextrins.</text>
        <dbReference type="EC" id="3.2.1.14"/>
    </reaction>
</comment>